<protein>
    <submittedName>
        <fullName evidence="1">Uncharacterized protein</fullName>
    </submittedName>
</protein>
<gene>
    <name evidence="1" type="ORF">WA026_004036</name>
</gene>
<accession>A0AAW1UEU7</accession>
<organism evidence="1 2">
    <name type="scientific">Henosepilachna vigintioctopunctata</name>
    <dbReference type="NCBI Taxonomy" id="420089"/>
    <lineage>
        <taxon>Eukaryota</taxon>
        <taxon>Metazoa</taxon>
        <taxon>Ecdysozoa</taxon>
        <taxon>Arthropoda</taxon>
        <taxon>Hexapoda</taxon>
        <taxon>Insecta</taxon>
        <taxon>Pterygota</taxon>
        <taxon>Neoptera</taxon>
        <taxon>Endopterygota</taxon>
        <taxon>Coleoptera</taxon>
        <taxon>Polyphaga</taxon>
        <taxon>Cucujiformia</taxon>
        <taxon>Coccinelloidea</taxon>
        <taxon>Coccinellidae</taxon>
        <taxon>Epilachninae</taxon>
        <taxon>Epilachnini</taxon>
        <taxon>Henosepilachna</taxon>
    </lineage>
</organism>
<reference evidence="1 2" key="1">
    <citation type="submission" date="2023-03" db="EMBL/GenBank/DDBJ databases">
        <title>Genome insight into feeding habits of ladybird beetles.</title>
        <authorList>
            <person name="Li H.-S."/>
            <person name="Huang Y.-H."/>
            <person name="Pang H."/>
        </authorList>
    </citation>
    <scope>NUCLEOTIDE SEQUENCE [LARGE SCALE GENOMIC DNA]</scope>
    <source>
        <strain evidence="1">SYSU_2023b</strain>
        <tissue evidence="1">Whole body</tissue>
    </source>
</reference>
<proteinExistence type="predicted"/>
<keyword evidence="2" id="KW-1185">Reference proteome</keyword>
<sequence length="90" mass="10128">MGSITTNSKDSRPFCAQLQGQHLAKAKIRCEQQVAYNPMKPYSVLKYSIKQLWDSNGPQLSVLKASKNLLRTAIEHAPILTCVERLKRVS</sequence>
<comment type="caution">
    <text evidence="1">The sequence shown here is derived from an EMBL/GenBank/DDBJ whole genome shotgun (WGS) entry which is preliminary data.</text>
</comment>
<dbReference type="AlphaFoldDB" id="A0AAW1UEU7"/>
<dbReference type="Proteomes" id="UP001431783">
    <property type="component" value="Unassembled WGS sequence"/>
</dbReference>
<evidence type="ECO:0000313" key="1">
    <source>
        <dbReference type="EMBL" id="KAK9879189.1"/>
    </source>
</evidence>
<name>A0AAW1UEU7_9CUCU</name>
<evidence type="ECO:0000313" key="2">
    <source>
        <dbReference type="Proteomes" id="UP001431783"/>
    </source>
</evidence>
<dbReference type="EMBL" id="JARQZJ010000061">
    <property type="protein sequence ID" value="KAK9879189.1"/>
    <property type="molecule type" value="Genomic_DNA"/>
</dbReference>